<sequence length="59" mass="6555">MHGFSLFSDQSPQLSTKCSFFPNDKSILLITNAPSFLMMFQPFALLASRERVNLASSPS</sequence>
<dbReference type="AlphaFoldDB" id="A0A2M6USJ8"/>
<dbReference type="Proteomes" id="UP000230791">
    <property type="component" value="Unassembled WGS sequence"/>
</dbReference>
<accession>A0A2M6USJ8</accession>
<protein>
    <submittedName>
        <fullName evidence="1">Uncharacterized protein</fullName>
    </submittedName>
</protein>
<evidence type="ECO:0000313" key="1">
    <source>
        <dbReference type="EMBL" id="PIT69162.1"/>
    </source>
</evidence>
<evidence type="ECO:0000313" key="2">
    <source>
        <dbReference type="Proteomes" id="UP000230791"/>
    </source>
</evidence>
<proteinExistence type="predicted"/>
<name>A0A2M6USJ8_9HYPH</name>
<organism evidence="1 2">
    <name type="scientific">Bartonella tribocorum</name>
    <dbReference type="NCBI Taxonomy" id="85701"/>
    <lineage>
        <taxon>Bacteria</taxon>
        <taxon>Pseudomonadati</taxon>
        <taxon>Pseudomonadota</taxon>
        <taxon>Alphaproteobacteria</taxon>
        <taxon>Hyphomicrobiales</taxon>
        <taxon>Bartonellaceae</taxon>
        <taxon>Bartonella</taxon>
    </lineage>
</organism>
<dbReference type="EMBL" id="NJPP01000025">
    <property type="protein sequence ID" value="PIT69162.1"/>
    <property type="molecule type" value="Genomic_DNA"/>
</dbReference>
<gene>
    <name evidence="1" type="ORF">CEV08_06710</name>
</gene>
<comment type="caution">
    <text evidence="1">The sequence shown here is derived from an EMBL/GenBank/DDBJ whole genome shotgun (WGS) entry which is preliminary data.</text>
</comment>
<reference evidence="1 2" key="1">
    <citation type="submission" date="2017-06" db="EMBL/GenBank/DDBJ databases">
        <title>Draft genome of Bartonella tribocorum C635.</title>
        <authorList>
            <person name="Hadjadj L."/>
            <person name="Jiyipong T."/>
            <person name="Diene S.M."/>
            <person name="Morand S."/>
            <person name="Rolain J.-M."/>
        </authorList>
    </citation>
    <scope>NUCLEOTIDE SEQUENCE [LARGE SCALE GENOMIC DNA]</scope>
    <source>
        <strain evidence="1 2">C635</strain>
    </source>
</reference>